<name>A0A2P2PHS1_RHIMU</name>
<accession>A0A2P2PHS1</accession>
<dbReference type="EMBL" id="GGEC01073840">
    <property type="protein sequence ID" value="MBX54324.1"/>
    <property type="molecule type" value="Transcribed_RNA"/>
</dbReference>
<dbReference type="AlphaFoldDB" id="A0A2P2PHS1"/>
<organism evidence="1">
    <name type="scientific">Rhizophora mucronata</name>
    <name type="common">Asiatic mangrove</name>
    <dbReference type="NCBI Taxonomy" id="61149"/>
    <lineage>
        <taxon>Eukaryota</taxon>
        <taxon>Viridiplantae</taxon>
        <taxon>Streptophyta</taxon>
        <taxon>Embryophyta</taxon>
        <taxon>Tracheophyta</taxon>
        <taxon>Spermatophyta</taxon>
        <taxon>Magnoliopsida</taxon>
        <taxon>eudicotyledons</taxon>
        <taxon>Gunneridae</taxon>
        <taxon>Pentapetalae</taxon>
        <taxon>rosids</taxon>
        <taxon>fabids</taxon>
        <taxon>Malpighiales</taxon>
        <taxon>Rhizophoraceae</taxon>
        <taxon>Rhizophora</taxon>
    </lineage>
</organism>
<sequence>MYFSLVCSCYMRVHLKTTYKHEPKLLWTII</sequence>
<evidence type="ECO:0000313" key="1">
    <source>
        <dbReference type="EMBL" id="MBX54324.1"/>
    </source>
</evidence>
<protein>
    <submittedName>
        <fullName evidence="1">Uncharacterized protein</fullName>
    </submittedName>
</protein>
<reference evidence="1" key="1">
    <citation type="submission" date="2018-02" db="EMBL/GenBank/DDBJ databases">
        <title>Rhizophora mucronata_Transcriptome.</title>
        <authorList>
            <person name="Meera S.P."/>
            <person name="Sreeshan A."/>
            <person name="Augustine A."/>
        </authorList>
    </citation>
    <scope>NUCLEOTIDE SEQUENCE</scope>
    <source>
        <tissue evidence="1">Leaf</tissue>
    </source>
</reference>
<proteinExistence type="predicted"/>